<keyword evidence="1" id="KW-0472">Membrane</keyword>
<protein>
    <recommendedName>
        <fullName evidence="4">DUF3592 domain-containing protein</fullName>
    </recommendedName>
</protein>
<name>A0A1I7EBV4_9ENTR</name>
<feature type="transmembrane region" description="Helical" evidence="1">
    <location>
        <begin position="6"/>
        <end position="28"/>
    </location>
</feature>
<dbReference type="RefSeq" id="WP_341874196.1">
    <property type="nucleotide sequence ID" value="NZ_CP045300.1"/>
</dbReference>
<evidence type="ECO:0000256" key="1">
    <source>
        <dbReference type="SAM" id="Phobius"/>
    </source>
</evidence>
<keyword evidence="1" id="KW-1133">Transmembrane helix</keyword>
<evidence type="ECO:0000313" key="2">
    <source>
        <dbReference type="EMBL" id="SFU21399.1"/>
    </source>
</evidence>
<gene>
    <name evidence="2" type="ORF">SAMN05192562_1176</name>
</gene>
<accession>A0A1I7EBV4</accession>
<evidence type="ECO:0008006" key="4">
    <source>
        <dbReference type="Google" id="ProtNLM"/>
    </source>
</evidence>
<organism evidence="2 3">
    <name type="scientific">Kosakonia arachidis</name>
    <dbReference type="NCBI Taxonomy" id="551989"/>
    <lineage>
        <taxon>Bacteria</taxon>
        <taxon>Pseudomonadati</taxon>
        <taxon>Pseudomonadota</taxon>
        <taxon>Gammaproteobacteria</taxon>
        <taxon>Enterobacterales</taxon>
        <taxon>Enterobacteriaceae</taxon>
        <taxon>Kosakonia</taxon>
    </lineage>
</organism>
<sequence length="130" mass="14746">MEINSFFIISMVVIALVFGVFPIARFLYTTLYPYLKDGFSQDAVLKNGVAVNADIIHTEQTSSWDGNKPVYKLTLRFKTTEQQVVEATTMKALTFKEIDQFKEGNGTTIKYDPKDPKKIAIYDRPLVLGQ</sequence>
<keyword evidence="1" id="KW-0812">Transmembrane</keyword>
<keyword evidence="3" id="KW-1185">Reference proteome</keyword>
<proteinExistence type="predicted"/>
<dbReference type="AlphaFoldDB" id="A0A1I7EBV4"/>
<dbReference type="Proteomes" id="UP000199187">
    <property type="component" value="Unassembled WGS sequence"/>
</dbReference>
<evidence type="ECO:0000313" key="3">
    <source>
        <dbReference type="Proteomes" id="UP000199187"/>
    </source>
</evidence>
<dbReference type="EMBL" id="FPAU01000017">
    <property type="protein sequence ID" value="SFU21399.1"/>
    <property type="molecule type" value="Genomic_DNA"/>
</dbReference>
<reference evidence="3" key="1">
    <citation type="submission" date="2016-10" db="EMBL/GenBank/DDBJ databases">
        <authorList>
            <person name="Varghese N."/>
            <person name="Submissions S."/>
        </authorList>
    </citation>
    <scope>NUCLEOTIDE SEQUENCE [LARGE SCALE GENOMIC DNA]</scope>
    <source>
        <strain evidence="3">Ah-143</strain>
    </source>
</reference>